<dbReference type="EMBL" id="JAUIRO010000002">
    <property type="protein sequence ID" value="KAK0728782.1"/>
    <property type="molecule type" value="Genomic_DNA"/>
</dbReference>
<dbReference type="AlphaFoldDB" id="A0AA40E8B2"/>
<sequence length="380" mass="41350">MDGPPRRPRQAVHRFSLGQLVAVPILLAILTAATMFLYSDTNMYMLLSQCHARSRIRWLSRVPVIGVPLCFLTSFFVEALGAPARSPGALGAVLSFVGALLTAATVEAARICNAPSVLIANPTGPWLVFNLVGGAVVWQLVILPAFLHRSREIIEARGRQGYRPAAAEPAGPEDPTLGEAHRHLARVAEVVAIPVAVTVGYVVPSVVMVVLDEPVSAFVWLFFPVYVSLVRQAVRKAVVVLLRDEWWRASFHLESSRLALAGVYAVPIVCSVLSQGLLVWSLLQPDDRKEMTRSTIRFIVIDAFFIGLTVLYWVLVEAGWRVALVMAGTSVVLGPGAGVCIGWIYRERAVDLDRTVTVVAVGAQSSRRFGSPSEETPLLR</sequence>
<gene>
    <name evidence="2" type="ORF">B0T26DRAFT_185239</name>
</gene>
<keyword evidence="1" id="KW-0812">Transmembrane</keyword>
<feature type="transmembrane region" description="Helical" evidence="1">
    <location>
        <begin position="20"/>
        <end position="38"/>
    </location>
</feature>
<dbReference type="Proteomes" id="UP001172101">
    <property type="component" value="Unassembled WGS sequence"/>
</dbReference>
<dbReference type="RefSeq" id="XP_060301637.1">
    <property type="nucleotide sequence ID" value="XM_060433640.1"/>
</dbReference>
<keyword evidence="1" id="KW-1133">Transmembrane helix</keyword>
<comment type="caution">
    <text evidence="2">The sequence shown here is derived from an EMBL/GenBank/DDBJ whole genome shotgun (WGS) entry which is preliminary data.</text>
</comment>
<feature type="transmembrane region" description="Helical" evidence="1">
    <location>
        <begin position="190"/>
        <end position="211"/>
    </location>
</feature>
<organism evidence="2 3">
    <name type="scientific">Lasiosphaeria miniovina</name>
    <dbReference type="NCBI Taxonomy" id="1954250"/>
    <lineage>
        <taxon>Eukaryota</taxon>
        <taxon>Fungi</taxon>
        <taxon>Dikarya</taxon>
        <taxon>Ascomycota</taxon>
        <taxon>Pezizomycotina</taxon>
        <taxon>Sordariomycetes</taxon>
        <taxon>Sordariomycetidae</taxon>
        <taxon>Sordariales</taxon>
        <taxon>Lasiosphaeriaceae</taxon>
        <taxon>Lasiosphaeria</taxon>
    </lineage>
</organism>
<dbReference type="GeneID" id="85316910"/>
<evidence type="ECO:0000313" key="2">
    <source>
        <dbReference type="EMBL" id="KAK0728782.1"/>
    </source>
</evidence>
<protein>
    <submittedName>
        <fullName evidence="2">Uncharacterized protein</fullName>
    </submittedName>
</protein>
<evidence type="ECO:0000313" key="3">
    <source>
        <dbReference type="Proteomes" id="UP001172101"/>
    </source>
</evidence>
<feature type="transmembrane region" description="Helical" evidence="1">
    <location>
        <begin position="295"/>
        <end position="315"/>
    </location>
</feature>
<proteinExistence type="predicted"/>
<name>A0AA40E8B2_9PEZI</name>
<evidence type="ECO:0000256" key="1">
    <source>
        <dbReference type="SAM" id="Phobius"/>
    </source>
</evidence>
<reference evidence="2" key="1">
    <citation type="submission" date="2023-06" db="EMBL/GenBank/DDBJ databases">
        <title>Genome-scale phylogeny and comparative genomics of the fungal order Sordariales.</title>
        <authorList>
            <consortium name="Lawrence Berkeley National Laboratory"/>
            <person name="Hensen N."/>
            <person name="Bonometti L."/>
            <person name="Westerberg I."/>
            <person name="Brannstrom I.O."/>
            <person name="Guillou S."/>
            <person name="Cros-Aarteil S."/>
            <person name="Calhoun S."/>
            <person name="Haridas S."/>
            <person name="Kuo A."/>
            <person name="Mondo S."/>
            <person name="Pangilinan J."/>
            <person name="Riley R."/>
            <person name="LaButti K."/>
            <person name="Andreopoulos B."/>
            <person name="Lipzen A."/>
            <person name="Chen C."/>
            <person name="Yanf M."/>
            <person name="Daum C."/>
            <person name="Ng V."/>
            <person name="Clum A."/>
            <person name="Steindorff A."/>
            <person name="Ohm R."/>
            <person name="Martin F."/>
            <person name="Silar P."/>
            <person name="Natvig D."/>
            <person name="Lalanne C."/>
            <person name="Gautier V."/>
            <person name="Ament-velasquez S.L."/>
            <person name="Kruys A."/>
            <person name="Hutchinson M.I."/>
            <person name="Powell A.J."/>
            <person name="Barry K."/>
            <person name="Miller A.N."/>
            <person name="Grigoriev I.V."/>
            <person name="Debuchy R."/>
            <person name="Gladieux P."/>
            <person name="Thoren M.H."/>
            <person name="Johannesson H."/>
        </authorList>
    </citation>
    <scope>NUCLEOTIDE SEQUENCE</scope>
    <source>
        <strain evidence="2">SMH2392-1A</strain>
    </source>
</reference>
<keyword evidence="1" id="KW-0472">Membrane</keyword>
<feature type="transmembrane region" description="Helical" evidence="1">
    <location>
        <begin position="58"/>
        <end position="77"/>
    </location>
</feature>
<feature type="transmembrane region" description="Helical" evidence="1">
    <location>
        <begin position="126"/>
        <end position="147"/>
    </location>
</feature>
<feature type="transmembrane region" description="Helical" evidence="1">
    <location>
        <begin position="322"/>
        <end position="345"/>
    </location>
</feature>
<keyword evidence="3" id="KW-1185">Reference proteome</keyword>
<accession>A0AA40E8B2</accession>
<feature type="transmembrane region" description="Helical" evidence="1">
    <location>
        <begin position="258"/>
        <end position="283"/>
    </location>
</feature>